<accession>A0ABT3ZSC6</accession>
<evidence type="ECO:0000313" key="4">
    <source>
        <dbReference type="Proteomes" id="UP001082899"/>
    </source>
</evidence>
<sequence>MTAQTQRSTATDPAPGMVALVDVNFRYLYVSAGSLDLFGQAPLELHGRDAFESVHWDDRFALAQFIESEDLVLGGRNGVVYRMVREDGSCMWVKTVARALDEEDPRYVGEHVLVHRVISEQDVMREQRKSTFHRGPWQPGQPRRVAARGLGHYGPGHPGLGHRLTARLADVDPFDPLLDRDWARVLINDSPMSVLLPDIDHFALLLAQDQPILEPEEASRRQVEQEAERAAYDAERAAARKATQDALWAVEREAVRRAREEAQREEAQREEAQREEAQREAQQKAQSHPPDDQLPSSPEHPGREQEGRRDPDDVSDDTDDADDANEGDDRPAGRSGDGSGPGSRPGYGPLSPAMSLRAQASFFSFGASRWHSLGKPADK</sequence>
<dbReference type="RefSeq" id="WP_267849352.1">
    <property type="nucleotide sequence ID" value="NZ_JAPMXC010000010.1"/>
</dbReference>
<organism evidence="3 4">
    <name type="scientific">Robbsia betulipollinis</name>
    <dbReference type="NCBI Taxonomy" id="2981849"/>
    <lineage>
        <taxon>Bacteria</taxon>
        <taxon>Pseudomonadati</taxon>
        <taxon>Pseudomonadota</taxon>
        <taxon>Betaproteobacteria</taxon>
        <taxon>Burkholderiales</taxon>
        <taxon>Burkholderiaceae</taxon>
        <taxon>Robbsia</taxon>
    </lineage>
</organism>
<evidence type="ECO:0000259" key="2">
    <source>
        <dbReference type="PROSITE" id="PS50112"/>
    </source>
</evidence>
<evidence type="ECO:0000256" key="1">
    <source>
        <dbReference type="SAM" id="MobiDB-lite"/>
    </source>
</evidence>
<dbReference type="Gene3D" id="3.30.450.20">
    <property type="entry name" value="PAS domain"/>
    <property type="match status" value="1"/>
</dbReference>
<dbReference type="InterPro" id="IPR013655">
    <property type="entry name" value="PAS_fold_3"/>
</dbReference>
<feature type="compositionally biased region" description="Gly residues" evidence="1">
    <location>
        <begin position="335"/>
        <end position="345"/>
    </location>
</feature>
<proteinExistence type="predicted"/>
<dbReference type="CDD" id="cd00130">
    <property type="entry name" value="PAS"/>
    <property type="match status" value="1"/>
</dbReference>
<dbReference type="SMART" id="SM00091">
    <property type="entry name" value="PAS"/>
    <property type="match status" value="1"/>
</dbReference>
<dbReference type="NCBIfam" id="TIGR00229">
    <property type="entry name" value="sensory_box"/>
    <property type="match status" value="1"/>
</dbReference>
<dbReference type="Pfam" id="PF08447">
    <property type="entry name" value="PAS_3"/>
    <property type="match status" value="1"/>
</dbReference>
<dbReference type="InterPro" id="IPR000014">
    <property type="entry name" value="PAS"/>
</dbReference>
<reference evidence="3" key="1">
    <citation type="submission" date="2022-11" db="EMBL/GenBank/DDBJ databases">
        <title>Robbsia betulipollinis sp. nov., isolated from pollen of birch (Betula pendula).</title>
        <authorList>
            <person name="Shi H."/>
            <person name="Ambika Manirajan B."/>
            <person name="Ratering S."/>
            <person name="Geissler-Plaum R."/>
            <person name="Schnell S."/>
        </authorList>
    </citation>
    <scope>NUCLEOTIDE SEQUENCE</scope>
    <source>
        <strain evidence="3">Bb-Pol-6</strain>
    </source>
</reference>
<feature type="compositionally biased region" description="Basic and acidic residues" evidence="1">
    <location>
        <begin position="261"/>
        <end position="282"/>
    </location>
</feature>
<evidence type="ECO:0000313" key="3">
    <source>
        <dbReference type="EMBL" id="MCY0389453.1"/>
    </source>
</evidence>
<dbReference type="SUPFAM" id="SSF55785">
    <property type="entry name" value="PYP-like sensor domain (PAS domain)"/>
    <property type="match status" value="1"/>
</dbReference>
<keyword evidence="4" id="KW-1185">Reference proteome</keyword>
<feature type="region of interest" description="Disordered" evidence="1">
    <location>
        <begin position="261"/>
        <end position="353"/>
    </location>
</feature>
<feature type="domain" description="PAS" evidence="2">
    <location>
        <begin position="3"/>
        <end position="67"/>
    </location>
</feature>
<feature type="compositionally biased region" description="Basic and acidic residues" evidence="1">
    <location>
        <begin position="300"/>
        <end position="312"/>
    </location>
</feature>
<protein>
    <submittedName>
        <fullName evidence="3">PAS domain S-box protein</fullName>
    </submittedName>
</protein>
<feature type="compositionally biased region" description="Acidic residues" evidence="1">
    <location>
        <begin position="313"/>
        <end position="326"/>
    </location>
</feature>
<dbReference type="EMBL" id="JAPMXC010000010">
    <property type="protein sequence ID" value="MCY0389453.1"/>
    <property type="molecule type" value="Genomic_DNA"/>
</dbReference>
<dbReference type="Proteomes" id="UP001082899">
    <property type="component" value="Unassembled WGS sequence"/>
</dbReference>
<comment type="caution">
    <text evidence="3">The sequence shown here is derived from an EMBL/GenBank/DDBJ whole genome shotgun (WGS) entry which is preliminary data.</text>
</comment>
<dbReference type="PROSITE" id="PS50112">
    <property type="entry name" value="PAS"/>
    <property type="match status" value="1"/>
</dbReference>
<gene>
    <name evidence="3" type="ORF">OVY01_20105</name>
</gene>
<dbReference type="InterPro" id="IPR035965">
    <property type="entry name" value="PAS-like_dom_sf"/>
</dbReference>
<name>A0ABT3ZSC6_9BURK</name>